<dbReference type="FunFam" id="2.60.40.10:FF:000191">
    <property type="entry name" value="Immunoglobulin superfamily member 3"/>
    <property type="match status" value="1"/>
</dbReference>
<protein>
    <submittedName>
        <fullName evidence="11">IGSF2 protein</fullName>
    </submittedName>
</protein>
<evidence type="ECO:0000256" key="5">
    <source>
        <dbReference type="ARBA" id="ARBA00022989"/>
    </source>
</evidence>
<dbReference type="FunFam" id="2.60.40.10:FF:000491">
    <property type="entry name" value="Immunoglobulin superfamily, member 3"/>
    <property type="match status" value="1"/>
</dbReference>
<dbReference type="Proteomes" id="UP000528411">
    <property type="component" value="Unassembled WGS sequence"/>
</dbReference>
<dbReference type="Pfam" id="PF07686">
    <property type="entry name" value="V-set"/>
    <property type="match status" value="4"/>
</dbReference>
<feature type="domain" description="Ig-like" evidence="10">
    <location>
        <begin position="259"/>
        <end position="384"/>
    </location>
</feature>
<feature type="non-terminal residue" evidence="11">
    <location>
        <position position="1"/>
    </location>
</feature>
<evidence type="ECO:0000256" key="3">
    <source>
        <dbReference type="ARBA" id="ARBA00022729"/>
    </source>
</evidence>
<feature type="domain" description="Ig-like" evidence="10">
    <location>
        <begin position="7"/>
        <end position="118"/>
    </location>
</feature>
<accession>A0A7L2U9K3</accession>
<dbReference type="EMBL" id="VYZW01019121">
    <property type="protein sequence ID" value="NXS42273.1"/>
    <property type="molecule type" value="Genomic_DNA"/>
</dbReference>
<evidence type="ECO:0000256" key="2">
    <source>
        <dbReference type="ARBA" id="ARBA00022692"/>
    </source>
</evidence>
<gene>
    <name evidence="11" type="primary">Cd101</name>
    <name evidence="11" type="ORF">BALREX_R00813</name>
</gene>
<feature type="transmembrane region" description="Helical" evidence="9">
    <location>
        <begin position="943"/>
        <end position="964"/>
    </location>
</feature>
<keyword evidence="2 9" id="KW-0812">Transmembrane</keyword>
<dbReference type="InterPro" id="IPR013106">
    <property type="entry name" value="Ig_V-set"/>
</dbReference>
<keyword evidence="4" id="KW-0677">Repeat</keyword>
<dbReference type="InterPro" id="IPR013783">
    <property type="entry name" value="Ig-like_fold"/>
</dbReference>
<feature type="domain" description="Ig-like" evidence="10">
    <location>
        <begin position="133"/>
        <end position="252"/>
    </location>
</feature>
<comment type="caution">
    <text evidence="11">The sequence shown here is derived from an EMBL/GenBank/DDBJ whole genome shotgun (WGS) entry which is preliminary data.</text>
</comment>
<evidence type="ECO:0000256" key="7">
    <source>
        <dbReference type="ARBA" id="ARBA00023157"/>
    </source>
</evidence>
<dbReference type="Gene3D" id="2.60.40.10">
    <property type="entry name" value="Immunoglobulins"/>
    <property type="match status" value="7"/>
</dbReference>
<comment type="subcellular location">
    <subcellularLocation>
        <location evidence="1">Membrane</location>
        <topology evidence="1">Single-pass type I membrane protein</topology>
    </subcellularLocation>
</comment>
<keyword evidence="7" id="KW-1015">Disulfide bond</keyword>
<proteinExistence type="predicted"/>
<dbReference type="InterPro" id="IPR003599">
    <property type="entry name" value="Ig_sub"/>
</dbReference>
<keyword evidence="5 9" id="KW-1133">Transmembrane helix</keyword>
<dbReference type="PANTHER" id="PTHR12207">
    <property type="entry name" value="V-SET AND TRANSMEMBRANE DOMAIN-CONTAINING PROTEIN"/>
    <property type="match status" value="1"/>
</dbReference>
<feature type="non-terminal residue" evidence="11">
    <location>
        <position position="968"/>
    </location>
</feature>
<feature type="domain" description="Ig-like" evidence="10">
    <location>
        <begin position="541"/>
        <end position="638"/>
    </location>
</feature>
<keyword evidence="6 9" id="KW-0472">Membrane</keyword>
<name>A0A7L2U9K3_BALRX</name>
<evidence type="ECO:0000256" key="8">
    <source>
        <dbReference type="ARBA" id="ARBA00023319"/>
    </source>
</evidence>
<dbReference type="PANTHER" id="PTHR12207:SF32">
    <property type="entry name" value="IG-LIKE DOMAIN-CONTAINING PROTEIN"/>
    <property type="match status" value="1"/>
</dbReference>
<keyword evidence="12" id="KW-1185">Reference proteome</keyword>
<evidence type="ECO:0000313" key="11">
    <source>
        <dbReference type="EMBL" id="NXS42273.1"/>
    </source>
</evidence>
<keyword evidence="3" id="KW-0732">Signal</keyword>
<dbReference type="GO" id="GO:0016020">
    <property type="term" value="C:membrane"/>
    <property type="evidence" value="ECO:0007669"/>
    <property type="project" value="UniProtKB-SubCell"/>
</dbReference>
<feature type="domain" description="Ig-like" evidence="10">
    <location>
        <begin position="658"/>
        <end position="767"/>
    </location>
</feature>
<feature type="domain" description="Ig-like" evidence="10">
    <location>
        <begin position="393"/>
        <end position="518"/>
    </location>
</feature>
<keyword evidence="8" id="KW-0393">Immunoglobulin domain</keyword>
<dbReference type="InterPro" id="IPR051102">
    <property type="entry name" value="IgSF_V-set/TM_domain"/>
</dbReference>
<dbReference type="SMART" id="SM00409">
    <property type="entry name" value="IG"/>
    <property type="match status" value="7"/>
</dbReference>
<sequence length="968" mass="106911">AGLSTGQRVVTVQKGPLYRVRGSHVTLWCKVSGYQGPAEQNFQWSIYLPSAPEREVQIVSTIDPSFPYAIYTQRVRSRGIYVERVQGDTVLLHITELQDRDAGEYECHTPNTDERYFGSYSAKTNLLVIADTLSASMVPQALTRAEGKAVELTCEVSKSTTQHTHLSVGWYHLQGAGDSHAEEVLTLSKDFILTPGPSYAQRFLAGDVQLNKVGNTTYKLSIGGLEPSDQGQLYCEAAEWIEDPDETWKDISRKQTGRTSLVVTSQGRDLSVGIAAAETFLSEGDTLQLNCMVGAQKSSSRHFQVLWRLNGEEVARVDPHGVLIWDEEHEKRAKLGQLQAFKQSNVVYVLTIYEVGLKDNGTYCCSVSEVKTPGDFHSIQTNVSSGIQVNVKPIGYRMRLSVSTSTPQVVAGDALILLCKVQGATSPVSVQWWHLPPQHPGPWVLVATMERDGTLSLGSTYQDGGTRGSLRLEKASSGTFTLVIPNTLDKSDGGQYGCKVTEWSRGQSWTEEGETAVTVSSMAGLGLHATLRSRIVTVGYGQSFELVCQVSANYTLEEVPVSVGWLFQPSPPTGHFHKLVHVLPSGTVAWGEAQAHFQGKAQLTKAATSFRLRIHNAAAADEGTYHCEVEVWRRNTLTLGQPAATTRSNAVGIKVVLPESKLQVSTKESSVEIAGGADTAIECRIVFAWNNSQFAVTWYLLPPLPADAPPLEIVRANYSSILEYGAGFSSLAQKSRFLSQRVSSNVFWLRILSVNPGDQGRYYCVVEEWLWLVDGWYKLGEGASGRTTLEFKLPERTLHLEKTNRSISVREGEEVTLHCLLQGAQPPTARLSATWFRREESGHTRPLITLHRDGAIEYPEDSLAGRLHLRRPTAGDFSLTLHSMEKGDAGVYHCQVQEWQPQSEGKDWELQALAHSGYTQLTTVPPESTVFSRICSSPPLLNFILYLPLILILLLALAGFCWYFKFRK</sequence>
<dbReference type="PROSITE" id="PS50835">
    <property type="entry name" value="IG_LIKE"/>
    <property type="match status" value="7"/>
</dbReference>
<dbReference type="AlphaFoldDB" id="A0A7L2U9K3"/>
<dbReference type="InterPro" id="IPR036179">
    <property type="entry name" value="Ig-like_dom_sf"/>
</dbReference>
<feature type="domain" description="Ig-like" evidence="10">
    <location>
        <begin position="794"/>
        <end position="911"/>
    </location>
</feature>
<evidence type="ECO:0000259" key="10">
    <source>
        <dbReference type="PROSITE" id="PS50835"/>
    </source>
</evidence>
<dbReference type="InterPro" id="IPR007110">
    <property type="entry name" value="Ig-like_dom"/>
</dbReference>
<evidence type="ECO:0000256" key="9">
    <source>
        <dbReference type="SAM" id="Phobius"/>
    </source>
</evidence>
<dbReference type="SUPFAM" id="SSF48726">
    <property type="entry name" value="Immunoglobulin"/>
    <property type="match status" value="7"/>
</dbReference>
<dbReference type="CDD" id="cd00099">
    <property type="entry name" value="IgV"/>
    <property type="match status" value="2"/>
</dbReference>
<evidence type="ECO:0000313" key="12">
    <source>
        <dbReference type="Proteomes" id="UP000528411"/>
    </source>
</evidence>
<evidence type="ECO:0000256" key="4">
    <source>
        <dbReference type="ARBA" id="ARBA00022737"/>
    </source>
</evidence>
<organism evidence="11 12">
    <name type="scientific">Balaeniceps rex</name>
    <name type="common">Shoebill</name>
    <dbReference type="NCBI Taxonomy" id="33584"/>
    <lineage>
        <taxon>Eukaryota</taxon>
        <taxon>Metazoa</taxon>
        <taxon>Chordata</taxon>
        <taxon>Craniata</taxon>
        <taxon>Vertebrata</taxon>
        <taxon>Euteleostomi</taxon>
        <taxon>Archelosauria</taxon>
        <taxon>Archosauria</taxon>
        <taxon>Dinosauria</taxon>
        <taxon>Saurischia</taxon>
        <taxon>Theropoda</taxon>
        <taxon>Coelurosauria</taxon>
        <taxon>Aves</taxon>
        <taxon>Neognathae</taxon>
        <taxon>Neoaves</taxon>
        <taxon>Aequornithes</taxon>
        <taxon>Pelecaniformes</taxon>
        <taxon>Balaenicipitidae</taxon>
        <taxon>Balaeniceps</taxon>
    </lineage>
</organism>
<dbReference type="OrthoDB" id="9890427at2759"/>
<evidence type="ECO:0000256" key="1">
    <source>
        <dbReference type="ARBA" id="ARBA00004479"/>
    </source>
</evidence>
<evidence type="ECO:0000256" key="6">
    <source>
        <dbReference type="ARBA" id="ARBA00023136"/>
    </source>
</evidence>
<dbReference type="SMART" id="SM00406">
    <property type="entry name" value="IGv"/>
    <property type="match status" value="6"/>
</dbReference>
<reference evidence="11 12" key="1">
    <citation type="submission" date="2019-09" db="EMBL/GenBank/DDBJ databases">
        <title>Bird 10,000 Genomes (B10K) Project - Family phase.</title>
        <authorList>
            <person name="Zhang G."/>
        </authorList>
    </citation>
    <scope>NUCLEOTIDE SEQUENCE [LARGE SCALE GENOMIC DNA]</scope>
    <source>
        <strain evidence="11">B10K-DU-012-56</strain>
    </source>
</reference>